<dbReference type="Proteomes" id="UP000515908">
    <property type="component" value="Chromosome 14"/>
</dbReference>
<keyword evidence="1" id="KW-0175">Coiled coil</keyword>
<gene>
    <name evidence="3" type="ORF">ADEAN_000715300</name>
</gene>
<sequence length="551" mass="61338">MDFQEAFQSDSSASPFDPSTPKRTLLEIFSNSPPKKESQSDETTPMRGPPAVPKPAEQVLRQFSVQAYTHKVKAKPQYEGECNLSVVLAAGPYGSSTVVPYLTIARKAQGTILVEKCLSDTALFSSLSRGENSTGQQLYMQLEEEQANPWVLEVMCQTSDQVDLLLVTLFGLSYSLCATPFDENIFALSLPSNHTRTSGYSSTTVWETAEVEGDPRLVAVSGKAQSPPKAVSEMTKRCLPTIRAAITGPTKGDTLFIRFEENTSKRVFIVVVSSDGASDMSPLKEESAVPVVFSAPPRSQHQALDLSSASNQLSTVQWQVAALYDLFILRREPSATLTKREADTSDANSKQEELSIRLKEMEESYNRSLKLLNEYEEKNTALSRELASQQELCERRVTAAVEQVRSELSLHFGRELLRLQNVEAEYHRECSERDRRRAILDSTVRVDPAQLADAESRIVQLEQQLGEERTKHLSTRRKLEDEISTLNSALSEKRVVSLDEGYSNERAAKLAVRRALNALYNTVESKLEAADDSTKLMLLTVLYESMKENAS</sequence>
<evidence type="ECO:0000313" key="3">
    <source>
        <dbReference type="EMBL" id="CAD2219644.1"/>
    </source>
</evidence>
<protein>
    <submittedName>
        <fullName evidence="3">Uncharacterized protein</fullName>
    </submittedName>
</protein>
<evidence type="ECO:0000256" key="1">
    <source>
        <dbReference type="SAM" id="Coils"/>
    </source>
</evidence>
<evidence type="ECO:0000256" key="2">
    <source>
        <dbReference type="SAM" id="MobiDB-lite"/>
    </source>
</evidence>
<organism evidence="3 4">
    <name type="scientific">Angomonas deanei</name>
    <dbReference type="NCBI Taxonomy" id="59799"/>
    <lineage>
        <taxon>Eukaryota</taxon>
        <taxon>Discoba</taxon>
        <taxon>Euglenozoa</taxon>
        <taxon>Kinetoplastea</taxon>
        <taxon>Metakinetoplastina</taxon>
        <taxon>Trypanosomatida</taxon>
        <taxon>Trypanosomatidae</taxon>
        <taxon>Strigomonadinae</taxon>
        <taxon>Angomonas</taxon>
    </lineage>
</organism>
<dbReference type="EMBL" id="LR877158">
    <property type="protein sequence ID" value="CAD2219644.1"/>
    <property type="molecule type" value="Genomic_DNA"/>
</dbReference>
<dbReference type="VEuPathDB" id="TriTrypDB:ADEAN_000715300"/>
<name>A0A7G2CL50_9TRYP</name>
<keyword evidence="4" id="KW-1185">Reference proteome</keyword>
<dbReference type="AlphaFoldDB" id="A0A7G2CL50"/>
<evidence type="ECO:0000313" key="4">
    <source>
        <dbReference type="Proteomes" id="UP000515908"/>
    </source>
</evidence>
<feature type="compositionally biased region" description="Polar residues" evidence="2">
    <location>
        <begin position="1"/>
        <end position="14"/>
    </location>
</feature>
<feature type="region of interest" description="Disordered" evidence="2">
    <location>
        <begin position="1"/>
        <end position="54"/>
    </location>
</feature>
<feature type="coiled-coil region" evidence="1">
    <location>
        <begin position="358"/>
        <end position="392"/>
    </location>
</feature>
<accession>A0A7G2CL50</accession>
<reference evidence="3 4" key="1">
    <citation type="submission" date="2020-08" db="EMBL/GenBank/DDBJ databases">
        <authorList>
            <person name="Newling K."/>
            <person name="Davey J."/>
            <person name="Forrester S."/>
        </authorList>
    </citation>
    <scope>NUCLEOTIDE SEQUENCE [LARGE SCALE GENOMIC DNA]</scope>
    <source>
        <strain evidence="4">Crithidia deanei Carvalho (ATCC PRA-265)</strain>
    </source>
</reference>
<proteinExistence type="predicted"/>